<feature type="domain" description="F5/8 type C" evidence="19">
    <location>
        <begin position="188"/>
        <end position="331"/>
    </location>
</feature>
<evidence type="ECO:0000313" key="23">
    <source>
        <dbReference type="Ensembl" id="ENSMODP00000018781.4"/>
    </source>
</evidence>
<dbReference type="GO" id="GO:1990227">
    <property type="term" value="P:paranodal junction maintenance"/>
    <property type="evidence" value="ECO:0007669"/>
    <property type="project" value="Ensembl"/>
</dbReference>
<dbReference type="OMA" id="RSGCHSN"/>
<keyword evidence="8" id="KW-0677">Repeat</keyword>
<protein>
    <submittedName>
        <fullName evidence="23">Contactin associated protein 1</fullName>
    </submittedName>
</protein>
<dbReference type="InterPro" id="IPR013320">
    <property type="entry name" value="ConA-like_dom_sf"/>
</dbReference>
<evidence type="ECO:0000256" key="14">
    <source>
        <dbReference type="ARBA" id="ARBA00023180"/>
    </source>
</evidence>
<evidence type="ECO:0000256" key="12">
    <source>
        <dbReference type="ARBA" id="ARBA00023136"/>
    </source>
</evidence>
<dbReference type="GeneID" id="100011442"/>
<dbReference type="SUPFAM" id="SSF49785">
    <property type="entry name" value="Galactose-binding domain-like"/>
    <property type="match status" value="1"/>
</dbReference>
<dbReference type="Gene3D" id="2.10.25.10">
    <property type="entry name" value="Laminin"/>
    <property type="match status" value="1"/>
</dbReference>
<evidence type="ECO:0000256" key="1">
    <source>
        <dbReference type="ARBA" id="ARBA00004403"/>
    </source>
</evidence>
<dbReference type="Gene3D" id="2.60.120.200">
    <property type="match status" value="4"/>
</dbReference>
<dbReference type="Proteomes" id="UP000002280">
    <property type="component" value="Chromosome 2"/>
</dbReference>
<dbReference type="eggNOG" id="KOG3516">
    <property type="taxonomic scope" value="Eukaryota"/>
</dbReference>
<keyword evidence="9" id="KW-0130">Cell adhesion</keyword>
<dbReference type="Gene3D" id="2.60.120.1000">
    <property type="match status" value="1"/>
</dbReference>
<evidence type="ECO:0000259" key="20">
    <source>
        <dbReference type="PROSITE" id="PS50025"/>
    </source>
</evidence>
<dbReference type="InterPro" id="IPR002181">
    <property type="entry name" value="Fibrinogen_a/b/g_C_dom"/>
</dbReference>
<evidence type="ECO:0000256" key="18">
    <source>
        <dbReference type="SAM" id="Phobius"/>
    </source>
</evidence>
<dbReference type="PROSITE" id="PS50025">
    <property type="entry name" value="LAM_G_DOMAIN"/>
    <property type="match status" value="4"/>
</dbReference>
<dbReference type="InParanoid" id="F7BXG8"/>
<dbReference type="InterPro" id="IPR050372">
    <property type="entry name" value="Neurexin-related_CASP"/>
</dbReference>
<dbReference type="FunCoup" id="F7BXG8">
    <property type="interactions" value="656"/>
</dbReference>
<feature type="disulfide bond" evidence="16">
    <location>
        <begin position="1093"/>
        <end position="1120"/>
    </location>
</feature>
<evidence type="ECO:0000259" key="22">
    <source>
        <dbReference type="PROSITE" id="PS51406"/>
    </source>
</evidence>
<dbReference type="KEGG" id="mdo:100011442"/>
<dbReference type="GO" id="GO:0019227">
    <property type="term" value="P:neuronal action potential propagation"/>
    <property type="evidence" value="ECO:0007669"/>
    <property type="project" value="Ensembl"/>
</dbReference>
<comment type="similarity">
    <text evidence="3">Belongs to the neurexin family.</text>
</comment>
<dbReference type="Pfam" id="PF00754">
    <property type="entry name" value="F5_F8_type_C"/>
    <property type="match status" value="1"/>
</dbReference>
<dbReference type="Bgee" id="ENSMODG00000015017">
    <property type="expression patterns" value="Expressed in cerebellum and 14 other cell types or tissues"/>
</dbReference>
<dbReference type="PROSITE" id="PS01286">
    <property type="entry name" value="FA58C_2"/>
    <property type="match status" value="1"/>
</dbReference>
<evidence type="ECO:0000256" key="17">
    <source>
        <dbReference type="SAM" id="MobiDB-lite"/>
    </source>
</evidence>
<gene>
    <name evidence="23" type="primary">CNTNAP1</name>
</gene>
<reference evidence="23" key="2">
    <citation type="submission" date="2025-08" db="UniProtKB">
        <authorList>
            <consortium name="Ensembl"/>
        </authorList>
    </citation>
    <scope>IDENTIFICATION</scope>
</reference>
<dbReference type="GeneTree" id="ENSGT00940000160825"/>
<dbReference type="GO" id="GO:0007155">
    <property type="term" value="P:cell adhesion"/>
    <property type="evidence" value="ECO:0007669"/>
    <property type="project" value="UniProtKB-KW"/>
</dbReference>
<dbReference type="Gene3D" id="2.60.120.260">
    <property type="entry name" value="Galactose-binding domain-like"/>
    <property type="match status" value="1"/>
</dbReference>
<sequence length="1540" mass="174437">MLDEFSYYCSFISVQLLLFPSRLPCTLTGMMLSSIACGIFQSLYVPWSFCFSPYCLWRFPASSPLSLSHPVSRLSVLRERARSPGKRAREVGTRTGRGRLGDVRREDRKRLGGGREERVGKKEGRRDREREEGRRGENERRFWTLKILKGTTESWTEPRALVGTMGTPLLCILLATVTGARGWGWYGCDEELVASLYYRSLGASSYYGFFTGPRFARLHGTSGWSPAIGDRNPWLQIDLMKKHKIRAVATQGSFNSWDWVTRYMLLYGDRVDSWTPFYQRGHNSTFFGNVNESAVVRHDLHYHITARYIRIVPLAWNPRGKIGLRLGLYGCPYKSDVLYFDGDDALSYRFPKGVSRTLWDVFAFSFKTEEKEGLLLHSEGIQGDYVTLELKNAQLLLHMSLGSNPIHGRPAHTTVMAGGVLNDLHWHYLRLDRFGRDVNLTLDGEVQRFLLNGDFEKLNLDNEMFIGGLVRARQKNLAYRENFRGCMENVIFNRVNIADLAVRGHSRISSEGKVAFRCLDPVPHPINFGGPHNFVQVPGFPRRGRFAVSFRFRTWDLTGMLLFSSLSDGLGHVELMLSDGQVNVSIAQPARKKLQFAAGYRLNDGFWHEVNFAAQENTAVISIDDVAGAEFRVSHPLQIRTGTSYFFGGCPKPASLWGCHSNQTAFHGCMELLKVDGQLVNLTLVEFHRLGRYAEVLFDTCGITDRCFPNPCEHGGRCYQSWDDFICYCDLTGYKGEICHQPLYKESCEAYRLSGKTSGNFTIDPDGSGPLKPFVVYCDIRENRAWTVVRHDRQWTTRVTGSSQERPFLGAIQYWNASWEEVSALANASQHCEQWLEFSCYNSRLLNTAGGYPFSFWIGRNEEQHFYWGGSQPGIQRCACGLDKSCVDPTLYCNCDADEPQWRTDKGLLTFVDHLPVTQVVVGDTNRSNSEAQFFLKPLRCYGDRNSWNTISFHTGASLLFPPIRANYSLDVSFYFKTTAESGVFLENMAGRPWQWRRPYLRLELNTSRDVVFAFDVGNGDENLTVHNEEVEFNDDEWHLVRAEINVKLARLRVDHGPWEIRPMPLQTYIWLEYDRPLTVGSAEHKRRPFLGCLRAMRLNGITLNLEGRANASEGTSPNCTGRCLHPKLPCFHGGRCVERYSYYTCDCDLTAFEGPYCNHDIGGFFEEGTWVRYNLQSALRSAAQEFSHMLSRPVPGYEPGYVPGYDTPGYVPGYHGPGYQLPDYPRPGRPVPGYRGPVYNVTGEEVSFSFSTTSAPAVLLYVSSFVQDYMAVLIKEDGTLQLRYQLGTSPYVYPLTTRPVTDGQSHSINITRVYRSLFIQVDYFPLMEQKFSLLVDSQLDSPKALYLGRVMETGVIDPEIQRYNTPGFSGCLSGVRFNNVSPLKTHFRAPRPFPRDISEALRVQGDLAESNCGAMPHSGLEVPPELDPWYLPPDFIYYHDDGWVAIIIGFVVTLLLLGLIGLLVLFYLQNHRYKGSYHTHEPKATHDYHAASKAPLPPSTPARAPAPQPQAQAPAPAPAPAPALRDQNLPQILEESRSE</sequence>
<feature type="compositionally biased region" description="Basic and acidic residues" evidence="17">
    <location>
        <begin position="99"/>
        <end position="133"/>
    </location>
</feature>
<dbReference type="PANTHER" id="PTHR15036">
    <property type="entry name" value="PIKACHURIN-LIKE PROTEIN"/>
    <property type="match status" value="1"/>
</dbReference>
<feature type="region of interest" description="Disordered" evidence="17">
    <location>
        <begin position="80"/>
        <end position="133"/>
    </location>
</feature>
<dbReference type="GO" id="GO:0007010">
    <property type="term" value="P:cytoskeleton organization"/>
    <property type="evidence" value="ECO:0007669"/>
    <property type="project" value="Ensembl"/>
</dbReference>
<keyword evidence="10" id="KW-0965">Cell junction</keyword>
<accession>F7BXG8</accession>
<dbReference type="RefSeq" id="XP_001365367.2">
    <property type="nucleotide sequence ID" value="XM_001365330.4"/>
</dbReference>
<dbReference type="Ensembl" id="ENSMODT00000019119.5">
    <property type="protein sequence ID" value="ENSMODP00000018781.4"/>
    <property type="gene ID" value="ENSMODG00000015017.5"/>
</dbReference>
<evidence type="ECO:0000256" key="3">
    <source>
        <dbReference type="ARBA" id="ARBA00010241"/>
    </source>
</evidence>
<keyword evidence="14" id="KW-0325">Glycoprotein</keyword>
<evidence type="ECO:0000256" key="10">
    <source>
        <dbReference type="ARBA" id="ARBA00022949"/>
    </source>
</evidence>
<dbReference type="PROSITE" id="PS51406">
    <property type="entry name" value="FIBRINOGEN_C_2"/>
    <property type="match status" value="1"/>
</dbReference>
<evidence type="ECO:0000256" key="7">
    <source>
        <dbReference type="ARBA" id="ARBA00022729"/>
    </source>
</evidence>
<dbReference type="GO" id="GO:0050884">
    <property type="term" value="P:neuromuscular process controlling posture"/>
    <property type="evidence" value="ECO:0007669"/>
    <property type="project" value="Ensembl"/>
</dbReference>
<dbReference type="FunFam" id="2.10.25.10:FF:000015">
    <property type="entry name" value="neurexin-1 isoform X1"/>
    <property type="match status" value="2"/>
</dbReference>
<evidence type="ECO:0000256" key="11">
    <source>
        <dbReference type="ARBA" id="ARBA00022989"/>
    </source>
</evidence>
<evidence type="ECO:0000313" key="24">
    <source>
        <dbReference type="Proteomes" id="UP000002280"/>
    </source>
</evidence>
<feature type="domain" description="EGF-like" evidence="21">
    <location>
        <begin position="703"/>
        <end position="740"/>
    </location>
</feature>
<reference evidence="23 24" key="1">
    <citation type="journal article" date="2007" name="Nature">
        <title>Genome of the marsupial Monodelphis domestica reveals innovation in non-coding sequences.</title>
        <authorList>
            <person name="Mikkelsen T.S."/>
            <person name="Wakefield M.J."/>
            <person name="Aken B."/>
            <person name="Amemiya C.T."/>
            <person name="Chang J.L."/>
            <person name="Duke S."/>
            <person name="Garber M."/>
            <person name="Gentles A.J."/>
            <person name="Goodstadt L."/>
            <person name="Heger A."/>
            <person name="Jurka J."/>
            <person name="Kamal M."/>
            <person name="Mauceli E."/>
            <person name="Searle S.M."/>
            <person name="Sharpe T."/>
            <person name="Baker M.L."/>
            <person name="Batzer M.A."/>
            <person name="Benos P.V."/>
            <person name="Belov K."/>
            <person name="Clamp M."/>
            <person name="Cook A."/>
            <person name="Cuff J."/>
            <person name="Das R."/>
            <person name="Davidow L."/>
            <person name="Deakin J.E."/>
            <person name="Fazzari M.J."/>
            <person name="Glass J.L."/>
            <person name="Grabherr M."/>
            <person name="Greally J.M."/>
            <person name="Gu W."/>
            <person name="Hore T.A."/>
            <person name="Huttley G.A."/>
            <person name="Kleber M."/>
            <person name="Jirtle R.L."/>
            <person name="Koina E."/>
            <person name="Lee J.T."/>
            <person name="Mahony S."/>
            <person name="Marra M.A."/>
            <person name="Miller R.D."/>
            <person name="Nicholls R.D."/>
            <person name="Oda M."/>
            <person name="Papenfuss A.T."/>
            <person name="Parra Z.E."/>
            <person name="Pollock D.D."/>
            <person name="Ray D.A."/>
            <person name="Schein J.E."/>
            <person name="Speed T.P."/>
            <person name="Thompson K."/>
            <person name="VandeBerg J.L."/>
            <person name="Wade C.M."/>
            <person name="Walker J.A."/>
            <person name="Waters P.D."/>
            <person name="Webber C."/>
            <person name="Weidman J.R."/>
            <person name="Xie X."/>
            <person name="Zody M.C."/>
            <person name="Baldwin J."/>
            <person name="Abdouelleil A."/>
            <person name="Abdulkadir J."/>
            <person name="Abebe A."/>
            <person name="Abera B."/>
            <person name="Abreu J."/>
            <person name="Acer S.C."/>
            <person name="Aftuck L."/>
            <person name="Alexander A."/>
            <person name="An P."/>
            <person name="Anderson E."/>
            <person name="Anderson S."/>
            <person name="Arachi H."/>
            <person name="Azer M."/>
            <person name="Bachantsang P."/>
            <person name="Barry A."/>
            <person name="Bayul T."/>
            <person name="Berlin A."/>
            <person name="Bessette D."/>
            <person name="Bloom T."/>
            <person name="Bloom T."/>
            <person name="Boguslavskiy L."/>
            <person name="Bonnet C."/>
            <person name="Boukhgalter B."/>
            <person name="Bourzgui I."/>
            <person name="Brown A."/>
            <person name="Cahill P."/>
            <person name="Channer S."/>
            <person name="Cheshatsang Y."/>
            <person name="Chuda L."/>
            <person name="Citroen M."/>
            <person name="Collymore A."/>
            <person name="Cooke P."/>
            <person name="Costello M."/>
            <person name="D'Aco K."/>
            <person name="Daza R."/>
            <person name="De Haan G."/>
            <person name="DeGray S."/>
            <person name="DeMaso C."/>
            <person name="Dhargay N."/>
            <person name="Dooley K."/>
            <person name="Dooley E."/>
            <person name="Doricent M."/>
            <person name="Dorje P."/>
            <person name="Dorjee K."/>
            <person name="Dupes A."/>
            <person name="Elong R."/>
            <person name="Falk J."/>
            <person name="Farina A."/>
            <person name="Faro S."/>
            <person name="Ferguson D."/>
            <person name="Fisher S."/>
            <person name="Foley C.D."/>
            <person name="Franke A."/>
            <person name="Friedrich D."/>
            <person name="Gadbois L."/>
            <person name="Gearin G."/>
            <person name="Gearin C.R."/>
            <person name="Giannoukos G."/>
            <person name="Goode T."/>
            <person name="Graham J."/>
            <person name="Grandbois E."/>
            <person name="Grewal S."/>
            <person name="Gyaltsen K."/>
            <person name="Hafez N."/>
            <person name="Hagos B."/>
            <person name="Hall J."/>
            <person name="Henson C."/>
            <person name="Hollinger A."/>
            <person name="Honan T."/>
            <person name="Huard M.D."/>
            <person name="Hughes L."/>
            <person name="Hurhula B."/>
            <person name="Husby M.E."/>
            <person name="Kamat A."/>
            <person name="Kanga B."/>
            <person name="Kashin S."/>
            <person name="Khazanovich D."/>
            <person name="Kisner P."/>
            <person name="Lance K."/>
            <person name="Lara M."/>
            <person name="Lee W."/>
            <person name="Lennon N."/>
            <person name="Letendre F."/>
            <person name="LeVine R."/>
            <person name="Lipovsky A."/>
            <person name="Liu X."/>
            <person name="Liu J."/>
            <person name="Liu S."/>
            <person name="Lokyitsang T."/>
            <person name="Lokyitsang Y."/>
            <person name="Lubonja R."/>
            <person name="Lui A."/>
            <person name="MacDonald P."/>
            <person name="Magnisalis V."/>
            <person name="Maru K."/>
            <person name="Matthews C."/>
            <person name="McCusker W."/>
            <person name="McDonough S."/>
            <person name="Mehta T."/>
            <person name="Meldrim J."/>
            <person name="Meneus L."/>
            <person name="Mihai O."/>
            <person name="Mihalev A."/>
            <person name="Mihova T."/>
            <person name="Mittelman R."/>
            <person name="Mlenga V."/>
            <person name="Montmayeur A."/>
            <person name="Mulrain L."/>
            <person name="Navidi A."/>
            <person name="Naylor J."/>
            <person name="Negash T."/>
            <person name="Nguyen T."/>
            <person name="Nguyen N."/>
            <person name="Nicol R."/>
            <person name="Norbu C."/>
            <person name="Norbu N."/>
            <person name="Novod N."/>
            <person name="O'Neill B."/>
            <person name="Osman S."/>
            <person name="Markiewicz E."/>
            <person name="Oyono O.L."/>
            <person name="Patti C."/>
            <person name="Phunkhang P."/>
            <person name="Pierre F."/>
            <person name="Priest M."/>
            <person name="Raghuraman S."/>
            <person name="Rege F."/>
            <person name="Reyes R."/>
            <person name="Rise C."/>
            <person name="Rogov P."/>
            <person name="Ross K."/>
            <person name="Ryan E."/>
            <person name="Settipalli S."/>
            <person name="Shea T."/>
            <person name="Sherpa N."/>
            <person name="Shi L."/>
            <person name="Shih D."/>
            <person name="Sparrow T."/>
            <person name="Spaulding J."/>
            <person name="Stalker J."/>
            <person name="Stange-Thomann N."/>
            <person name="Stavropoulos S."/>
            <person name="Stone C."/>
            <person name="Strader C."/>
            <person name="Tesfaye S."/>
            <person name="Thomson T."/>
            <person name="Thoulutsang Y."/>
            <person name="Thoulutsang D."/>
            <person name="Topham K."/>
            <person name="Topping I."/>
            <person name="Tsamla T."/>
            <person name="Vassiliev H."/>
            <person name="Vo A."/>
            <person name="Wangchuk T."/>
            <person name="Wangdi T."/>
            <person name="Weiand M."/>
            <person name="Wilkinson J."/>
            <person name="Wilson A."/>
            <person name="Yadav S."/>
            <person name="Young G."/>
            <person name="Yu Q."/>
            <person name="Zembek L."/>
            <person name="Zhong D."/>
            <person name="Zimmer A."/>
            <person name="Zwirko Z."/>
            <person name="Jaffe D.B."/>
            <person name="Alvarez P."/>
            <person name="Brockman W."/>
            <person name="Butler J."/>
            <person name="Chin C."/>
            <person name="Gnerre S."/>
            <person name="MacCallum I."/>
            <person name="Graves J.A."/>
            <person name="Ponting C.P."/>
            <person name="Breen M."/>
            <person name="Samollow P.B."/>
            <person name="Lander E.S."/>
            <person name="Lindblad-Toh K."/>
        </authorList>
    </citation>
    <scope>NUCLEOTIDE SEQUENCE [LARGE SCALE GENOMIC DNA]</scope>
</reference>
<dbReference type="Pfam" id="PF00008">
    <property type="entry name" value="EGF"/>
    <property type="match status" value="1"/>
</dbReference>
<evidence type="ECO:0000256" key="6">
    <source>
        <dbReference type="ARBA" id="ARBA00022692"/>
    </source>
</evidence>
<dbReference type="GO" id="GO:0098978">
    <property type="term" value="C:glutamatergic synapse"/>
    <property type="evidence" value="ECO:0007669"/>
    <property type="project" value="Ensembl"/>
</dbReference>
<feature type="domain" description="Laminin G" evidence="20">
    <location>
        <begin position="524"/>
        <end position="701"/>
    </location>
</feature>
<dbReference type="Pfam" id="PF02210">
    <property type="entry name" value="Laminin_G_2"/>
    <property type="match status" value="4"/>
</dbReference>
<dbReference type="GO" id="GO:0030913">
    <property type="term" value="P:paranodal junction assembly"/>
    <property type="evidence" value="ECO:0007669"/>
    <property type="project" value="Ensembl"/>
</dbReference>
<keyword evidence="7" id="KW-0732">Signal</keyword>
<dbReference type="SUPFAM" id="SSF56496">
    <property type="entry name" value="Fibrinogen C-terminal domain-like"/>
    <property type="match status" value="1"/>
</dbReference>
<keyword evidence="13 16" id="KW-1015">Disulfide bond</keyword>
<dbReference type="PROSITE" id="PS50026">
    <property type="entry name" value="EGF_3"/>
    <property type="match status" value="2"/>
</dbReference>
<dbReference type="FunFam" id="2.60.120.200:FF:000082">
    <property type="entry name" value="Contactin associated protein 1"/>
    <property type="match status" value="1"/>
</dbReference>
<feature type="transmembrane region" description="Helical" evidence="18">
    <location>
        <begin position="1444"/>
        <end position="1469"/>
    </location>
</feature>
<evidence type="ECO:0000256" key="5">
    <source>
        <dbReference type="ARBA" id="ARBA00022553"/>
    </source>
</evidence>
<dbReference type="InterPro" id="IPR036056">
    <property type="entry name" value="Fibrinogen-like_C"/>
</dbReference>
<dbReference type="InterPro" id="IPR000421">
    <property type="entry name" value="FA58C"/>
</dbReference>
<dbReference type="STRING" id="13616.ENSMODP00000018781"/>
<evidence type="ECO:0000259" key="21">
    <source>
        <dbReference type="PROSITE" id="PS50026"/>
    </source>
</evidence>
<dbReference type="GO" id="GO:0033010">
    <property type="term" value="C:paranodal junction"/>
    <property type="evidence" value="ECO:0007669"/>
    <property type="project" value="UniProtKB-SubCell"/>
</dbReference>
<keyword evidence="4 15" id="KW-0245">EGF-like domain</keyword>
<dbReference type="PROSITE" id="PS50022">
    <property type="entry name" value="FA58C_3"/>
    <property type="match status" value="1"/>
</dbReference>
<dbReference type="GO" id="GO:0022010">
    <property type="term" value="P:central nervous system myelination"/>
    <property type="evidence" value="ECO:0007669"/>
    <property type="project" value="Ensembl"/>
</dbReference>
<dbReference type="GO" id="GO:0097106">
    <property type="term" value="P:postsynaptic density organization"/>
    <property type="evidence" value="ECO:0007669"/>
    <property type="project" value="Ensembl"/>
</dbReference>
<evidence type="ECO:0000259" key="19">
    <source>
        <dbReference type="PROSITE" id="PS50022"/>
    </source>
</evidence>
<feature type="domain" description="EGF-like" evidence="21">
    <location>
        <begin position="1121"/>
        <end position="1159"/>
    </location>
</feature>
<dbReference type="GO" id="GO:0007005">
    <property type="term" value="P:mitochondrion organization"/>
    <property type="evidence" value="ECO:0007669"/>
    <property type="project" value="Ensembl"/>
</dbReference>
<keyword evidence="6 18" id="KW-0812">Transmembrane</keyword>
<dbReference type="GO" id="GO:0007409">
    <property type="term" value="P:axonogenesis"/>
    <property type="evidence" value="ECO:0007669"/>
    <property type="project" value="Ensembl"/>
</dbReference>
<keyword evidence="12 18" id="KW-0472">Membrane</keyword>
<dbReference type="FunFam" id="2.60.120.1000:FF:000005">
    <property type="entry name" value="Contactin associated protein-like 2"/>
    <property type="match status" value="1"/>
</dbReference>
<dbReference type="SMART" id="SM00294">
    <property type="entry name" value="4.1m"/>
    <property type="match status" value="1"/>
</dbReference>
<evidence type="ECO:0000256" key="4">
    <source>
        <dbReference type="ARBA" id="ARBA00022536"/>
    </source>
</evidence>
<dbReference type="InterPro" id="IPR000742">
    <property type="entry name" value="EGF"/>
</dbReference>
<evidence type="ECO:0000256" key="2">
    <source>
        <dbReference type="ARBA" id="ARBA00004479"/>
    </source>
</evidence>
<dbReference type="GO" id="GO:0016020">
    <property type="term" value="C:membrane"/>
    <property type="evidence" value="ECO:0007669"/>
    <property type="project" value="UniProtKB-SubCell"/>
</dbReference>
<dbReference type="GO" id="GO:0033270">
    <property type="term" value="C:paranode region of axon"/>
    <property type="evidence" value="ECO:0007669"/>
    <property type="project" value="Ensembl"/>
</dbReference>
<dbReference type="SUPFAM" id="SSF57196">
    <property type="entry name" value="EGF/Laminin"/>
    <property type="match status" value="1"/>
</dbReference>
<evidence type="ECO:0000256" key="16">
    <source>
        <dbReference type="PROSITE-ProRule" id="PRU00122"/>
    </source>
</evidence>
<feature type="region of interest" description="Disordered" evidence="17">
    <location>
        <begin position="1487"/>
        <end position="1540"/>
    </location>
</feature>
<dbReference type="GO" id="GO:0050885">
    <property type="term" value="P:neuromuscular process controlling balance"/>
    <property type="evidence" value="ECO:0007669"/>
    <property type="project" value="Ensembl"/>
</dbReference>
<dbReference type="GO" id="GO:0090128">
    <property type="term" value="P:regulation of synapse maturation"/>
    <property type="evidence" value="ECO:0007669"/>
    <property type="project" value="Ensembl"/>
</dbReference>
<evidence type="ECO:0000256" key="13">
    <source>
        <dbReference type="ARBA" id="ARBA00023157"/>
    </source>
</evidence>
<dbReference type="GO" id="GO:0022011">
    <property type="term" value="P:myelination in peripheral nervous system"/>
    <property type="evidence" value="ECO:0007669"/>
    <property type="project" value="Ensembl"/>
</dbReference>
<reference evidence="23" key="3">
    <citation type="submission" date="2025-09" db="UniProtKB">
        <authorList>
            <consortium name="Ensembl"/>
        </authorList>
    </citation>
    <scope>IDENTIFICATION</scope>
</reference>
<dbReference type="GO" id="GO:0002175">
    <property type="term" value="P:protein localization to paranode region of axon"/>
    <property type="evidence" value="ECO:0007669"/>
    <property type="project" value="Ensembl"/>
</dbReference>
<dbReference type="CDD" id="cd00110">
    <property type="entry name" value="LamG"/>
    <property type="match status" value="4"/>
</dbReference>
<dbReference type="FunFam" id="2.60.120.200:FF:000099">
    <property type="entry name" value="Contactin associated protein 1"/>
    <property type="match status" value="1"/>
</dbReference>
<dbReference type="PROSITE" id="PS01285">
    <property type="entry name" value="FA58C_1"/>
    <property type="match status" value="1"/>
</dbReference>
<proteinExistence type="inferred from homology"/>
<organism evidence="23 24">
    <name type="scientific">Monodelphis domestica</name>
    <name type="common">Gray short-tailed opossum</name>
    <dbReference type="NCBI Taxonomy" id="13616"/>
    <lineage>
        <taxon>Eukaryota</taxon>
        <taxon>Metazoa</taxon>
        <taxon>Chordata</taxon>
        <taxon>Craniata</taxon>
        <taxon>Vertebrata</taxon>
        <taxon>Euteleostomi</taxon>
        <taxon>Mammalia</taxon>
        <taxon>Metatheria</taxon>
        <taxon>Didelphimorphia</taxon>
        <taxon>Didelphidae</taxon>
        <taxon>Monodelphis</taxon>
    </lineage>
</organism>
<evidence type="ECO:0000256" key="9">
    <source>
        <dbReference type="ARBA" id="ARBA00022889"/>
    </source>
</evidence>
<dbReference type="InterPro" id="IPR003585">
    <property type="entry name" value="Neurexin-like"/>
</dbReference>
<dbReference type="HOGENOM" id="CLU_003504_1_0_1"/>
<feature type="compositionally biased region" description="Basic and acidic residues" evidence="17">
    <location>
        <begin position="80"/>
        <end position="92"/>
    </location>
</feature>
<keyword evidence="11 18" id="KW-1133">Transmembrane helix</keyword>
<keyword evidence="5" id="KW-0597">Phosphoprotein</keyword>
<dbReference type="PANTHER" id="PTHR15036:SF43">
    <property type="entry name" value="CONTACTIN-ASSOCIATED PROTEIN 1"/>
    <property type="match status" value="1"/>
</dbReference>
<keyword evidence="24" id="KW-1185">Reference proteome</keyword>
<feature type="domain" description="Laminin G" evidence="20">
    <location>
        <begin position="337"/>
        <end position="518"/>
    </location>
</feature>
<dbReference type="InterPro" id="IPR008979">
    <property type="entry name" value="Galactose-bd-like_sf"/>
</dbReference>
<dbReference type="CDD" id="cd00057">
    <property type="entry name" value="FA58C"/>
    <property type="match status" value="1"/>
</dbReference>
<name>F7BXG8_MONDO</name>
<feature type="domain" description="Fibrinogen C-terminal" evidence="22">
    <location>
        <begin position="739"/>
        <end position="791"/>
    </location>
</feature>
<feature type="compositionally biased region" description="Pro residues" evidence="17">
    <location>
        <begin position="1496"/>
        <end position="1509"/>
    </location>
</feature>
<evidence type="ECO:0000256" key="15">
    <source>
        <dbReference type="PROSITE-ProRule" id="PRU00076"/>
    </source>
</evidence>
<feature type="domain" description="Laminin G" evidence="20">
    <location>
        <begin position="1212"/>
        <end position="1413"/>
    </location>
</feature>
<evidence type="ECO:0000256" key="8">
    <source>
        <dbReference type="ARBA" id="ARBA00022737"/>
    </source>
</evidence>
<dbReference type="FunFam" id="2.60.120.200:FF:000026">
    <property type="entry name" value="contactin-associated protein-like 4 isoform X1"/>
    <property type="match status" value="1"/>
</dbReference>
<dbReference type="FunFam" id="2.60.120.260:FF:000016">
    <property type="entry name" value="Contactin-associated protein-like 4 isoform 1"/>
    <property type="match status" value="1"/>
</dbReference>
<dbReference type="GO" id="GO:0071205">
    <property type="term" value="P:protein localization to juxtaparanode region of axon"/>
    <property type="evidence" value="ECO:0007669"/>
    <property type="project" value="Ensembl"/>
</dbReference>
<dbReference type="GO" id="GO:0098529">
    <property type="term" value="P:neuromuscular junction development, skeletal muscle fiber"/>
    <property type="evidence" value="ECO:0007669"/>
    <property type="project" value="Ensembl"/>
</dbReference>
<dbReference type="SMART" id="SM00282">
    <property type="entry name" value="LamG"/>
    <property type="match status" value="4"/>
</dbReference>
<comment type="subcellular location">
    <subcellularLocation>
        <location evidence="1">Cell junction</location>
        <location evidence="1">Paranodal septate junction</location>
    </subcellularLocation>
    <subcellularLocation>
        <location evidence="2">Membrane</location>
        <topology evidence="2">Single-pass type I membrane protein</topology>
    </subcellularLocation>
</comment>
<dbReference type="CDD" id="cd00054">
    <property type="entry name" value="EGF_CA"/>
    <property type="match status" value="2"/>
</dbReference>
<dbReference type="SMART" id="SM00181">
    <property type="entry name" value="EGF"/>
    <property type="match status" value="2"/>
</dbReference>
<dbReference type="SMART" id="SM00231">
    <property type="entry name" value="FA58C"/>
    <property type="match status" value="1"/>
</dbReference>
<dbReference type="InterPro" id="IPR001791">
    <property type="entry name" value="Laminin_G"/>
</dbReference>
<feature type="domain" description="Laminin G" evidence="20">
    <location>
        <begin position="948"/>
        <end position="1120"/>
    </location>
</feature>
<dbReference type="SUPFAM" id="SSF49899">
    <property type="entry name" value="Concanavalin A-like lectins/glucanases"/>
    <property type="match status" value="4"/>
</dbReference>
<dbReference type="CTD" id="8506"/>
<comment type="caution">
    <text evidence="15">Lacks conserved residue(s) required for the propagation of feature annotation.</text>
</comment>
<dbReference type="OrthoDB" id="26719at2759"/>